<evidence type="ECO:0000313" key="1">
    <source>
        <dbReference type="EMBL" id="CAF1319874.1"/>
    </source>
</evidence>
<protein>
    <submittedName>
        <fullName evidence="1">Uncharacterized protein</fullName>
    </submittedName>
</protein>
<gene>
    <name evidence="1" type="ORF">OVA965_LOCUS29387</name>
    <name evidence="2" type="ORF">TMI583_LOCUS30162</name>
</gene>
<dbReference type="Proteomes" id="UP000682733">
    <property type="component" value="Unassembled WGS sequence"/>
</dbReference>
<comment type="caution">
    <text evidence="1">The sequence shown here is derived from an EMBL/GenBank/DDBJ whole genome shotgun (WGS) entry which is preliminary data.</text>
</comment>
<name>A0A8S2F4B7_9BILA</name>
<sequence length="285" mass="33788">KFTLVWLDVNIERTDDFIDTTERLKTITNYLKIFRDAKECIDYMSSITFETVILVVSGSLGEIVIPIIHNLQQIAFIYVFCLDKNKHETWAINNRNKKVRGVFTDKQFLLQTIIDDAEILLVDVRPMNVFSLQYDEKSIRALDKESALYIWNQLLMDVLLRIPTSDISKLDMLVVCQSFYRDNNSELTKILEFRSSYFRETAISWYTRDSFIYRLLNKALRTRDIDVIFKFRFFIADLYWQLSEEHRKFVEPLVGDDGTVDEYILTVYRGQHLKPDELQVLKDNI</sequence>
<evidence type="ECO:0000313" key="3">
    <source>
        <dbReference type="Proteomes" id="UP000677228"/>
    </source>
</evidence>
<dbReference type="AlphaFoldDB" id="A0A8S2F4B7"/>
<evidence type="ECO:0000313" key="2">
    <source>
        <dbReference type="EMBL" id="CAF4129781.1"/>
    </source>
</evidence>
<dbReference type="EMBL" id="CAJNOK010020647">
    <property type="protein sequence ID" value="CAF1319874.1"/>
    <property type="molecule type" value="Genomic_DNA"/>
</dbReference>
<dbReference type="Proteomes" id="UP000677228">
    <property type="component" value="Unassembled WGS sequence"/>
</dbReference>
<organism evidence="1 3">
    <name type="scientific">Didymodactylos carnosus</name>
    <dbReference type="NCBI Taxonomy" id="1234261"/>
    <lineage>
        <taxon>Eukaryota</taxon>
        <taxon>Metazoa</taxon>
        <taxon>Spiralia</taxon>
        <taxon>Gnathifera</taxon>
        <taxon>Rotifera</taxon>
        <taxon>Eurotatoria</taxon>
        <taxon>Bdelloidea</taxon>
        <taxon>Philodinida</taxon>
        <taxon>Philodinidae</taxon>
        <taxon>Didymodactylos</taxon>
    </lineage>
</organism>
<accession>A0A8S2F4B7</accession>
<reference evidence="1" key="1">
    <citation type="submission" date="2021-02" db="EMBL/GenBank/DDBJ databases">
        <authorList>
            <person name="Nowell W R."/>
        </authorList>
    </citation>
    <scope>NUCLEOTIDE SEQUENCE</scope>
</reference>
<dbReference type="EMBL" id="CAJOBA010042257">
    <property type="protein sequence ID" value="CAF4129781.1"/>
    <property type="molecule type" value="Genomic_DNA"/>
</dbReference>
<feature type="non-terminal residue" evidence="1">
    <location>
        <position position="285"/>
    </location>
</feature>
<proteinExistence type="predicted"/>
<feature type="non-terminal residue" evidence="1">
    <location>
        <position position="1"/>
    </location>
</feature>